<evidence type="ECO:0000313" key="3">
    <source>
        <dbReference type="Proteomes" id="UP001208771"/>
    </source>
</evidence>
<gene>
    <name evidence="2" type="ORF">NOF55_15670</name>
</gene>
<dbReference type="EMBL" id="JANFPI010000005">
    <property type="protein sequence ID" value="MCX8998550.1"/>
    <property type="molecule type" value="Genomic_DNA"/>
</dbReference>
<dbReference type="RefSeq" id="WP_306412337.1">
    <property type="nucleotide sequence ID" value="NZ_JANFPI010000005.1"/>
</dbReference>
<name>A0AAE3N3C4_9HYPH</name>
<dbReference type="Proteomes" id="UP001208771">
    <property type="component" value="Unassembled WGS sequence"/>
</dbReference>
<dbReference type="AlphaFoldDB" id="A0AAE3N3C4"/>
<feature type="transmembrane region" description="Helical" evidence="1">
    <location>
        <begin position="21"/>
        <end position="41"/>
    </location>
</feature>
<dbReference type="Pfam" id="PF07386">
    <property type="entry name" value="DUF1499"/>
    <property type="match status" value="1"/>
</dbReference>
<keyword evidence="1" id="KW-0472">Membrane</keyword>
<sequence length="301" mass="31582">MAIRFERPVSRSAFWARRLGFLAALLFLAIFAAFRTGFLSVPDFTRLALMSAGLAALAVLLAVIGLARLWQVGALGGIAAFRGLVYAAVPLTAAGIAAAAYLVAPPVYDLSTDPADPPPILKAVAADQEWLPRVQTQAGVAKGRVVYADLVGRRFDGAPDRVAAAVRRAARAARIVIVASEGEEQAGAEPEALPVPGIRGGGAVPGAPPSIPVPLPRPEPQLLAAPPLLVGKPGDVLFQGQTRTLIFGLPFDVVVRLREEEDNTLVDVRTVARYGDSDFGIGAQIIRAFLDALETEMLGLG</sequence>
<protein>
    <submittedName>
        <fullName evidence="2">DUF1499 domain-containing protein</fullName>
    </submittedName>
</protein>
<keyword evidence="1" id="KW-0812">Transmembrane</keyword>
<accession>A0AAE3N3C4</accession>
<proteinExistence type="predicted"/>
<keyword evidence="3" id="KW-1185">Reference proteome</keyword>
<comment type="caution">
    <text evidence="2">The sequence shown here is derived from an EMBL/GenBank/DDBJ whole genome shotgun (WGS) entry which is preliminary data.</text>
</comment>
<evidence type="ECO:0000313" key="2">
    <source>
        <dbReference type="EMBL" id="MCX8998550.1"/>
    </source>
</evidence>
<evidence type="ECO:0000256" key="1">
    <source>
        <dbReference type="SAM" id="Phobius"/>
    </source>
</evidence>
<keyword evidence="1" id="KW-1133">Transmembrane helix</keyword>
<dbReference type="InterPro" id="IPR010865">
    <property type="entry name" value="DUF1499"/>
</dbReference>
<organism evidence="2 3">
    <name type="scientific">Ectorhizobium quercum</name>
    <dbReference type="NCBI Taxonomy" id="2965071"/>
    <lineage>
        <taxon>Bacteria</taxon>
        <taxon>Pseudomonadati</taxon>
        <taxon>Pseudomonadota</taxon>
        <taxon>Alphaproteobacteria</taxon>
        <taxon>Hyphomicrobiales</taxon>
        <taxon>Rhizobiaceae</taxon>
        <taxon>Ectorhizobium</taxon>
    </lineage>
</organism>
<feature type="transmembrane region" description="Helical" evidence="1">
    <location>
        <begin position="79"/>
        <end position="104"/>
    </location>
</feature>
<feature type="transmembrane region" description="Helical" evidence="1">
    <location>
        <begin position="47"/>
        <end position="67"/>
    </location>
</feature>
<reference evidence="2" key="1">
    <citation type="submission" date="2022-07" db="EMBL/GenBank/DDBJ databases">
        <title>Ectorhizobium quercum gen.nov., sp. nov.</title>
        <authorList>
            <person name="Ma T."/>
            <person name="Li Y."/>
        </authorList>
    </citation>
    <scope>NUCLEOTIDE SEQUENCE</scope>
    <source>
        <strain evidence="2">BDR2-2</strain>
    </source>
</reference>